<dbReference type="InterPro" id="IPR050373">
    <property type="entry name" value="Fibrinogen_C-term_domain"/>
</dbReference>
<protein>
    <submittedName>
        <fullName evidence="4">Angiopoietin-related protein 5</fullName>
    </submittedName>
</protein>
<dbReference type="AlphaFoldDB" id="A0A556UZC7"/>
<feature type="coiled-coil region" evidence="2">
    <location>
        <begin position="75"/>
        <end position="102"/>
    </location>
</feature>
<dbReference type="InterPro" id="IPR014716">
    <property type="entry name" value="Fibrinogen_a/b/g_C_1"/>
</dbReference>
<dbReference type="Gene3D" id="3.90.215.10">
    <property type="entry name" value="Gamma Fibrinogen, chain A, domain 1"/>
    <property type="match status" value="1"/>
</dbReference>
<name>A0A556UZC7_BAGYA</name>
<evidence type="ECO:0000313" key="5">
    <source>
        <dbReference type="Proteomes" id="UP000319801"/>
    </source>
</evidence>
<feature type="domain" description="Fibrinogen C-terminal" evidence="3">
    <location>
        <begin position="126"/>
        <end position="289"/>
    </location>
</feature>
<dbReference type="InterPro" id="IPR002181">
    <property type="entry name" value="Fibrinogen_a/b/g_C_dom"/>
</dbReference>
<dbReference type="GO" id="GO:0005615">
    <property type="term" value="C:extracellular space"/>
    <property type="evidence" value="ECO:0007669"/>
    <property type="project" value="TreeGrafter"/>
</dbReference>
<evidence type="ECO:0000256" key="2">
    <source>
        <dbReference type="SAM" id="Coils"/>
    </source>
</evidence>
<dbReference type="Proteomes" id="UP000319801">
    <property type="component" value="Unassembled WGS sequence"/>
</dbReference>
<proteinExistence type="predicted"/>
<dbReference type="Pfam" id="PF00147">
    <property type="entry name" value="Fibrinogen_C"/>
    <property type="match status" value="1"/>
</dbReference>
<dbReference type="SMART" id="SM00186">
    <property type="entry name" value="FBG"/>
    <property type="match status" value="1"/>
</dbReference>
<reference evidence="4 5" key="1">
    <citation type="journal article" date="2019" name="Genome Biol. Evol.">
        <title>Whole-Genome Sequencing of the Giant Devil Catfish, Bagarius yarrelli.</title>
        <authorList>
            <person name="Jiang W."/>
            <person name="Lv Y."/>
            <person name="Cheng L."/>
            <person name="Yang K."/>
            <person name="Chao B."/>
            <person name="Wang X."/>
            <person name="Li Y."/>
            <person name="Pan X."/>
            <person name="You X."/>
            <person name="Zhang Y."/>
            <person name="Yang J."/>
            <person name="Li J."/>
            <person name="Zhang X."/>
            <person name="Liu S."/>
            <person name="Sun C."/>
            <person name="Yang J."/>
            <person name="Shi Q."/>
        </authorList>
    </citation>
    <scope>NUCLEOTIDE SEQUENCE [LARGE SCALE GENOMIC DNA]</scope>
    <source>
        <strain evidence="4">JWS20170419001</strain>
        <tissue evidence="4">Muscle</tissue>
    </source>
</reference>
<sequence>MTEDINGAAVKEPMGLVEDFEDVSPQTQKEQSVRNVDREKCTVPCEMTAKLMQDEKNSWCSNLQHSMTTYTRSTRKLIRDLIDEQQKTLEFLSNQVLELTNKVHSLSLDVQRSNSEMFSMKPMHAHGEHWLGLRKIHSIVSQKNTRFKLHISFVSQDDSMAFASYDNFWLEDESKFFAIHLGRYAGSAGDAFRGYEQEQNQDTAPFSTLDVDNDGCIPFCTFDGKAVESCSEQHNNTGWWFNQCGRANLNGSPLEQDRSTQPQIHWDTWTKNGVPVSIKSVTMKIRRIEGSNLK</sequence>
<dbReference type="EMBL" id="VCAZ01000082">
    <property type="protein sequence ID" value="TSQ12712.1"/>
    <property type="molecule type" value="Genomic_DNA"/>
</dbReference>
<keyword evidence="5" id="KW-1185">Reference proteome</keyword>
<evidence type="ECO:0000259" key="3">
    <source>
        <dbReference type="PROSITE" id="PS51406"/>
    </source>
</evidence>
<dbReference type="OrthoDB" id="7940501at2759"/>
<evidence type="ECO:0000313" key="4">
    <source>
        <dbReference type="EMBL" id="TSQ12712.1"/>
    </source>
</evidence>
<dbReference type="PROSITE" id="PS51406">
    <property type="entry name" value="FIBRINOGEN_C_2"/>
    <property type="match status" value="1"/>
</dbReference>
<gene>
    <name evidence="4" type="ORF">Baya_10792</name>
</gene>
<keyword evidence="2" id="KW-0175">Coiled coil</keyword>
<comment type="caution">
    <text evidence="4">The sequence shown here is derived from an EMBL/GenBank/DDBJ whole genome shotgun (WGS) entry which is preliminary data.</text>
</comment>
<dbReference type="InterPro" id="IPR020837">
    <property type="entry name" value="Fibrinogen_CS"/>
</dbReference>
<organism evidence="4 5">
    <name type="scientific">Bagarius yarrelli</name>
    <name type="common">Goonch</name>
    <name type="synonym">Bagrus yarrelli</name>
    <dbReference type="NCBI Taxonomy" id="175774"/>
    <lineage>
        <taxon>Eukaryota</taxon>
        <taxon>Metazoa</taxon>
        <taxon>Chordata</taxon>
        <taxon>Craniata</taxon>
        <taxon>Vertebrata</taxon>
        <taxon>Euteleostomi</taxon>
        <taxon>Actinopterygii</taxon>
        <taxon>Neopterygii</taxon>
        <taxon>Teleostei</taxon>
        <taxon>Ostariophysi</taxon>
        <taxon>Siluriformes</taxon>
        <taxon>Sisoridae</taxon>
        <taxon>Sisorinae</taxon>
        <taxon>Bagarius</taxon>
    </lineage>
</organism>
<accession>A0A556UZC7</accession>
<evidence type="ECO:0000256" key="1">
    <source>
        <dbReference type="ARBA" id="ARBA00023157"/>
    </source>
</evidence>
<keyword evidence="1" id="KW-1015">Disulfide bond</keyword>
<dbReference type="InterPro" id="IPR036056">
    <property type="entry name" value="Fibrinogen-like_C"/>
</dbReference>
<dbReference type="SUPFAM" id="SSF56496">
    <property type="entry name" value="Fibrinogen C-terminal domain-like"/>
    <property type="match status" value="1"/>
</dbReference>
<dbReference type="PROSITE" id="PS00514">
    <property type="entry name" value="FIBRINOGEN_C_1"/>
    <property type="match status" value="1"/>
</dbReference>
<dbReference type="PANTHER" id="PTHR19143:SF185">
    <property type="entry name" value="ANGIOPOIETIN-RELATED PROTEIN 5"/>
    <property type="match status" value="1"/>
</dbReference>
<dbReference type="PANTHER" id="PTHR19143">
    <property type="entry name" value="FIBRINOGEN/TENASCIN/ANGIOPOEITIN"/>
    <property type="match status" value="1"/>
</dbReference>